<dbReference type="EMBL" id="BKAJ01000397">
    <property type="protein sequence ID" value="GEP62230.1"/>
    <property type="molecule type" value="Genomic_DNA"/>
</dbReference>
<dbReference type="AlphaFoldDB" id="A0A512NTF4"/>
<name>A0A512NTF4_9HYPH</name>
<proteinExistence type="predicted"/>
<accession>A0A512NTF4</accession>
<sequence>MDAAPASKEWGHEIKYDGYRMHARIDGGRRGCSVACSACGARTGIKGDQLDQVVADVVTAGLAERRVDDASLVMLTSKGWTIARN</sequence>
<comment type="caution">
    <text evidence="1">The sequence shown here is derived from an EMBL/GenBank/DDBJ whole genome shotgun (WGS) entry which is preliminary data.</text>
</comment>
<gene>
    <name evidence="1" type="ORF">RSO01_93960</name>
</gene>
<reference evidence="1 2" key="1">
    <citation type="submission" date="2019-07" db="EMBL/GenBank/DDBJ databases">
        <title>Whole genome shotgun sequence of Reyranella soli NBRC 108950.</title>
        <authorList>
            <person name="Hosoyama A."/>
            <person name="Uohara A."/>
            <person name="Ohji S."/>
            <person name="Ichikawa N."/>
        </authorList>
    </citation>
    <scope>NUCLEOTIDE SEQUENCE [LARGE SCALE GENOMIC DNA]</scope>
    <source>
        <strain evidence="1 2">NBRC 108950</strain>
    </source>
</reference>
<evidence type="ECO:0000313" key="1">
    <source>
        <dbReference type="EMBL" id="GEP62230.1"/>
    </source>
</evidence>
<keyword evidence="2" id="KW-1185">Reference proteome</keyword>
<organism evidence="1 2">
    <name type="scientific">Reyranella soli</name>
    <dbReference type="NCBI Taxonomy" id="1230389"/>
    <lineage>
        <taxon>Bacteria</taxon>
        <taxon>Pseudomonadati</taxon>
        <taxon>Pseudomonadota</taxon>
        <taxon>Alphaproteobacteria</taxon>
        <taxon>Hyphomicrobiales</taxon>
        <taxon>Reyranellaceae</taxon>
        <taxon>Reyranella</taxon>
    </lineage>
</organism>
<evidence type="ECO:0000313" key="2">
    <source>
        <dbReference type="Proteomes" id="UP000321058"/>
    </source>
</evidence>
<dbReference type="Proteomes" id="UP000321058">
    <property type="component" value="Unassembled WGS sequence"/>
</dbReference>
<protein>
    <submittedName>
        <fullName evidence="1">Uncharacterized protein</fullName>
    </submittedName>
</protein>